<keyword evidence="4" id="KW-0119">Carbohydrate metabolism</keyword>
<comment type="caution">
    <text evidence="8">The sequence shown here is derived from an EMBL/GenBank/DDBJ whole genome shotgun (WGS) entry which is preliminary data.</text>
</comment>
<evidence type="ECO:0000256" key="6">
    <source>
        <dbReference type="ARBA" id="ARBA00033067"/>
    </source>
</evidence>
<evidence type="ECO:0000313" key="8">
    <source>
        <dbReference type="EMBL" id="GAV22434.1"/>
    </source>
</evidence>
<dbReference type="Proteomes" id="UP000187485">
    <property type="component" value="Unassembled WGS sequence"/>
</dbReference>
<dbReference type="STRING" id="870242.cpu_09440"/>
<comment type="similarity">
    <text evidence="2">Belongs to the NAD(P)-dependent epimerase/dehydratase family.</text>
</comment>
<accession>A0A1L8CU91</accession>
<organism evidence="8 9">
    <name type="scientific">Carboxydothermus pertinax</name>
    <dbReference type="NCBI Taxonomy" id="870242"/>
    <lineage>
        <taxon>Bacteria</taxon>
        <taxon>Bacillati</taxon>
        <taxon>Bacillota</taxon>
        <taxon>Clostridia</taxon>
        <taxon>Thermoanaerobacterales</taxon>
        <taxon>Thermoanaerobacteraceae</taxon>
        <taxon>Carboxydothermus</taxon>
    </lineage>
</organism>
<evidence type="ECO:0000256" key="1">
    <source>
        <dbReference type="ARBA" id="ARBA00004947"/>
    </source>
</evidence>
<protein>
    <recommendedName>
        <fullName evidence="3">UDP-glucose 4-epimerase</fullName>
    </recommendedName>
    <alternativeName>
        <fullName evidence="6">Galactowaldenase</fullName>
    </alternativeName>
    <alternativeName>
        <fullName evidence="5">UDP-galactose 4-epimerase</fullName>
    </alternativeName>
</protein>
<dbReference type="InterPro" id="IPR001509">
    <property type="entry name" value="Epimerase_deHydtase"/>
</dbReference>
<evidence type="ECO:0000256" key="2">
    <source>
        <dbReference type="ARBA" id="ARBA00007637"/>
    </source>
</evidence>
<evidence type="ECO:0000256" key="4">
    <source>
        <dbReference type="ARBA" id="ARBA00023144"/>
    </source>
</evidence>
<sequence>MILVTGGAGYIGSHIVRQLCREDEEVLVLDNLSKGHRKAVDKKAKLIVGDFGDENLLTEIFQKHDIKAVIHMAA</sequence>
<gene>
    <name evidence="8" type="ORF">cpu_09440</name>
</gene>
<proteinExistence type="inferred from homology"/>
<name>A0A1L8CU91_9THEO</name>
<keyword evidence="4" id="KW-0299">Galactose metabolism</keyword>
<dbReference type="Gene3D" id="3.40.50.720">
    <property type="entry name" value="NAD(P)-binding Rossmann-like Domain"/>
    <property type="match status" value="1"/>
</dbReference>
<dbReference type="SUPFAM" id="SSF51735">
    <property type="entry name" value="NAD(P)-binding Rossmann-fold domains"/>
    <property type="match status" value="1"/>
</dbReference>
<dbReference type="Pfam" id="PF01370">
    <property type="entry name" value="Epimerase"/>
    <property type="match status" value="1"/>
</dbReference>
<dbReference type="AlphaFoldDB" id="A0A1L8CU91"/>
<dbReference type="GO" id="GO:0006012">
    <property type="term" value="P:galactose metabolic process"/>
    <property type="evidence" value="ECO:0007669"/>
    <property type="project" value="UniProtKB-KW"/>
</dbReference>
<dbReference type="PANTHER" id="PTHR43725:SF53">
    <property type="entry name" value="UDP-ARABINOSE 4-EPIMERASE 1"/>
    <property type="match status" value="1"/>
</dbReference>
<dbReference type="PANTHER" id="PTHR43725">
    <property type="entry name" value="UDP-GLUCOSE 4-EPIMERASE"/>
    <property type="match status" value="1"/>
</dbReference>
<evidence type="ECO:0000256" key="5">
    <source>
        <dbReference type="ARBA" id="ARBA00031367"/>
    </source>
</evidence>
<comment type="pathway">
    <text evidence="1">Carbohydrate metabolism; galactose metabolism.</text>
</comment>
<dbReference type="InterPro" id="IPR036291">
    <property type="entry name" value="NAD(P)-bd_dom_sf"/>
</dbReference>
<evidence type="ECO:0000256" key="3">
    <source>
        <dbReference type="ARBA" id="ARBA00018569"/>
    </source>
</evidence>
<dbReference type="EMBL" id="BDJK01000013">
    <property type="protein sequence ID" value="GAV22434.1"/>
    <property type="molecule type" value="Genomic_DNA"/>
</dbReference>
<evidence type="ECO:0000259" key="7">
    <source>
        <dbReference type="Pfam" id="PF01370"/>
    </source>
</evidence>
<evidence type="ECO:0000313" key="9">
    <source>
        <dbReference type="Proteomes" id="UP000187485"/>
    </source>
</evidence>
<keyword evidence="9" id="KW-1185">Reference proteome</keyword>
<feature type="domain" description="NAD-dependent epimerase/dehydratase" evidence="7">
    <location>
        <begin position="2"/>
        <end position="74"/>
    </location>
</feature>
<reference evidence="9" key="1">
    <citation type="submission" date="2016-12" db="EMBL/GenBank/DDBJ databases">
        <title>Draft Genome Sequences od Carboxydothermus pertinax and islandicus, Hydrogenogenic Carboxydotrophic Bacteria.</title>
        <authorList>
            <person name="Fukuyama Y."/>
            <person name="Ohmae K."/>
            <person name="Yoneda Y."/>
            <person name="Yoshida T."/>
            <person name="Sako Y."/>
        </authorList>
    </citation>
    <scope>NUCLEOTIDE SEQUENCE [LARGE SCALE GENOMIC DNA]</scope>
    <source>
        <strain evidence="9">Ug1</strain>
    </source>
</reference>